<feature type="region of interest" description="Disordered" evidence="1">
    <location>
        <begin position="34"/>
        <end position="73"/>
    </location>
</feature>
<accession>A0A5M6D2L6</accession>
<keyword evidence="4" id="KW-1185">Reference proteome</keyword>
<reference evidence="3 4" key="1">
    <citation type="submission" date="2019-08" db="EMBL/GenBank/DDBJ databases">
        <authorList>
            <person name="Dhanesh K."/>
            <person name="Kumar G."/>
            <person name="Sasikala C."/>
            <person name="Venkata Ramana C."/>
        </authorList>
    </citation>
    <scope>NUCLEOTIDE SEQUENCE [LARGE SCALE GENOMIC DNA]</scope>
    <source>
        <strain evidence="3 4">JC645</strain>
    </source>
</reference>
<gene>
    <name evidence="3" type="ORF">FYK55_16115</name>
</gene>
<sequence>MHRLKRTTVFRCLTFLCSFCCGVTAMAQTACKRLPPPAPPRQESPADSKRNGNQPDTSVTPSGSTITPIGAIPTGAPFEGSQFQLASALALTPLQDASESTPVEMENVASDDYFLGSESIDLSSLEGLTLSPNSPAVQSLQFASDQPSMGPELKNNFTAIPEFDKGLIIVGDGIAMKIGGYVKADLIWDFDPIDSIDSFVTTSIPTDAEPRRNVRFHAKQSRLSFDTRWKIGADTAQAFVEADFFGGSDGGNGDLRLRHAYGRFKNFTAGQTWTTFTDPSAVPQTLDFEGAVSNVNRRQGLVRWDQPLAWDGLSLAVALEDPQIIIDAPPMLTGAGRTESPDFVSRLRLSRDWGNLQVAMVLRELGFQPTGERVITAGAWGFNFTGSLMLLERTRGYFQVTFGDGIGSYRGSPDVVATGPQQGSVLPMFGWMTGVHHEWSSCLTSNITISQLSLDPIPGQNPENLRDTTYFAVNLIANPYPSIFCGIEYLYGNRVDIDGDRGSANRVQTSFGFYLP</sequence>
<evidence type="ECO:0000256" key="2">
    <source>
        <dbReference type="SAM" id="SignalP"/>
    </source>
</evidence>
<feature type="signal peptide" evidence="2">
    <location>
        <begin position="1"/>
        <end position="27"/>
    </location>
</feature>
<dbReference type="Pfam" id="PF19577">
    <property type="entry name" value="DcaP"/>
    <property type="match status" value="1"/>
</dbReference>
<dbReference type="Proteomes" id="UP000324479">
    <property type="component" value="Unassembled WGS sequence"/>
</dbReference>
<protein>
    <recommendedName>
        <fullName evidence="5">Porin</fullName>
    </recommendedName>
</protein>
<evidence type="ECO:0000313" key="3">
    <source>
        <dbReference type="EMBL" id="KAA5541747.1"/>
    </source>
</evidence>
<evidence type="ECO:0000256" key="1">
    <source>
        <dbReference type="SAM" id="MobiDB-lite"/>
    </source>
</evidence>
<dbReference type="RefSeq" id="WP_150077477.1">
    <property type="nucleotide sequence ID" value="NZ_VWOX01000009.1"/>
</dbReference>
<dbReference type="InterPro" id="IPR045748">
    <property type="entry name" value="DcaP"/>
</dbReference>
<dbReference type="EMBL" id="VWOX01000009">
    <property type="protein sequence ID" value="KAA5541747.1"/>
    <property type="molecule type" value="Genomic_DNA"/>
</dbReference>
<evidence type="ECO:0008006" key="5">
    <source>
        <dbReference type="Google" id="ProtNLM"/>
    </source>
</evidence>
<comment type="caution">
    <text evidence="3">The sequence shown here is derived from an EMBL/GenBank/DDBJ whole genome shotgun (WGS) entry which is preliminary data.</text>
</comment>
<name>A0A5M6D2L6_9BACT</name>
<feature type="compositionally biased region" description="Polar residues" evidence="1">
    <location>
        <begin position="51"/>
        <end position="67"/>
    </location>
</feature>
<evidence type="ECO:0000313" key="4">
    <source>
        <dbReference type="Proteomes" id="UP000324479"/>
    </source>
</evidence>
<organism evidence="3 4">
    <name type="scientific">Roseiconus nitratireducens</name>
    <dbReference type="NCBI Taxonomy" id="2605748"/>
    <lineage>
        <taxon>Bacteria</taxon>
        <taxon>Pseudomonadati</taxon>
        <taxon>Planctomycetota</taxon>
        <taxon>Planctomycetia</taxon>
        <taxon>Pirellulales</taxon>
        <taxon>Pirellulaceae</taxon>
        <taxon>Roseiconus</taxon>
    </lineage>
</organism>
<proteinExistence type="predicted"/>
<dbReference type="SUPFAM" id="SSF56935">
    <property type="entry name" value="Porins"/>
    <property type="match status" value="1"/>
</dbReference>
<dbReference type="AlphaFoldDB" id="A0A5M6D2L6"/>
<keyword evidence="2" id="KW-0732">Signal</keyword>
<feature type="chain" id="PRO_5024455053" description="Porin" evidence="2">
    <location>
        <begin position="28"/>
        <end position="516"/>
    </location>
</feature>